<gene>
    <name evidence="1" type="ORF">GCM10010406_50890</name>
</gene>
<evidence type="ECO:0000313" key="1">
    <source>
        <dbReference type="EMBL" id="GAA2508190.1"/>
    </source>
</evidence>
<proteinExistence type="predicted"/>
<evidence type="ECO:0000313" key="2">
    <source>
        <dbReference type="Proteomes" id="UP001501358"/>
    </source>
</evidence>
<comment type="caution">
    <text evidence="1">The sequence shown here is derived from an EMBL/GenBank/DDBJ whole genome shotgun (WGS) entry which is preliminary data.</text>
</comment>
<keyword evidence="2" id="KW-1185">Reference proteome</keyword>
<dbReference type="Proteomes" id="UP001501358">
    <property type="component" value="Unassembled WGS sequence"/>
</dbReference>
<protein>
    <submittedName>
        <fullName evidence="1">Uncharacterized protein</fullName>
    </submittedName>
</protein>
<dbReference type="EMBL" id="BAAATA010000044">
    <property type="protein sequence ID" value="GAA2508190.1"/>
    <property type="molecule type" value="Genomic_DNA"/>
</dbReference>
<reference evidence="2" key="1">
    <citation type="journal article" date="2019" name="Int. J. Syst. Evol. Microbiol.">
        <title>The Global Catalogue of Microorganisms (GCM) 10K type strain sequencing project: providing services to taxonomists for standard genome sequencing and annotation.</title>
        <authorList>
            <consortium name="The Broad Institute Genomics Platform"/>
            <consortium name="The Broad Institute Genome Sequencing Center for Infectious Disease"/>
            <person name="Wu L."/>
            <person name="Ma J."/>
        </authorList>
    </citation>
    <scope>NUCLEOTIDE SEQUENCE [LARGE SCALE GENOMIC DNA]</scope>
    <source>
        <strain evidence="2">JCM 6307</strain>
    </source>
</reference>
<sequence length="189" mass="20424">MLERFCEPPAAVIRRALPWPRTDAAPVPFHPRRTRAARAARTPARFPDDTRRTSVVTVLPTARHVYPVGTPGATCIRHNRLRKATAVAFALYAEFGDDLNPRLIDRITDTDMAAAAQRAGVNAPASDDTRTMVKDLLHTYATTGPSRQGGGRAARGRNPYAALAEVLDAAGADRDRGVTVLVLPPAPRS</sequence>
<accession>A0ABP6A7I0</accession>
<name>A0ABP6A7I0_9ACTN</name>
<organism evidence="1 2">
    <name type="scientific">Streptomyces thermolineatus</name>
    <dbReference type="NCBI Taxonomy" id="44033"/>
    <lineage>
        <taxon>Bacteria</taxon>
        <taxon>Bacillati</taxon>
        <taxon>Actinomycetota</taxon>
        <taxon>Actinomycetes</taxon>
        <taxon>Kitasatosporales</taxon>
        <taxon>Streptomycetaceae</taxon>
        <taxon>Streptomyces</taxon>
    </lineage>
</organism>